<feature type="compositionally biased region" description="Low complexity" evidence="1">
    <location>
        <begin position="208"/>
        <end position="228"/>
    </location>
</feature>
<dbReference type="Proteomes" id="UP001201980">
    <property type="component" value="Unassembled WGS sequence"/>
</dbReference>
<keyword evidence="4" id="KW-1185">Reference proteome</keyword>
<accession>A0AAD5RIG4</accession>
<dbReference type="EMBL" id="JAKWBI020000493">
    <property type="protein sequence ID" value="KAJ2894475.1"/>
    <property type="molecule type" value="Genomic_DNA"/>
</dbReference>
<evidence type="ECO:0000256" key="2">
    <source>
        <dbReference type="SAM" id="Phobius"/>
    </source>
</evidence>
<keyword evidence="2" id="KW-1133">Transmembrane helix</keyword>
<sequence length="360" mass="39912">MAKSFSSTKSSSSNSGDAGPGRPWHPNRWYRLPIPIFITIAGGVILCILAFVVFFVANGQLVNSWPIAPSVFLSLIATFTALFIRSTYRFGADVFWWSRLLSPRGVGLTELHEHHHRCRVRPNLRVGNSFGRRHQEPNLEHAARSGERRRRTICTEMRDNRIHQHARVPRLPHIQDVLSAPRVAQSPRLVAGRQPANDRLPQLPSKTPSPSRGAPFPPRSSASPSRSPTAPPYPSSGKTRTARQGKEIAESEAANSFVRYGARGGVELWGGGKGGKKGAKAGAQEKGVMITSKDADSDSGVRHRLGIERPELISTPERERVYCWRFMVQEEEGGVSIARGILTQEKKASFGIIRDDHKWQ</sequence>
<feature type="region of interest" description="Disordered" evidence="1">
    <location>
        <begin position="1"/>
        <end position="21"/>
    </location>
</feature>
<evidence type="ECO:0000313" key="4">
    <source>
        <dbReference type="Proteomes" id="UP001201980"/>
    </source>
</evidence>
<evidence type="ECO:0000313" key="3">
    <source>
        <dbReference type="EMBL" id="KAJ2894475.1"/>
    </source>
</evidence>
<feature type="compositionally biased region" description="Low complexity" evidence="1">
    <location>
        <begin position="1"/>
        <end position="15"/>
    </location>
</feature>
<dbReference type="AlphaFoldDB" id="A0AAD5RIG4"/>
<comment type="caution">
    <text evidence="3">The sequence shown here is derived from an EMBL/GenBank/DDBJ whole genome shotgun (WGS) entry which is preliminary data.</text>
</comment>
<proteinExistence type="predicted"/>
<reference evidence="3" key="1">
    <citation type="submission" date="2022-07" db="EMBL/GenBank/DDBJ databases">
        <title>Draft genome sequence of Zalerion maritima ATCC 34329, a (micro)plastics degrading marine fungus.</title>
        <authorList>
            <person name="Paco A."/>
            <person name="Goncalves M.F.M."/>
            <person name="Rocha-Santos T.A.P."/>
            <person name="Alves A."/>
        </authorList>
    </citation>
    <scope>NUCLEOTIDE SEQUENCE</scope>
    <source>
        <strain evidence="3">ATCC 34329</strain>
    </source>
</reference>
<feature type="transmembrane region" description="Helical" evidence="2">
    <location>
        <begin position="32"/>
        <end position="57"/>
    </location>
</feature>
<keyword evidence="2" id="KW-0812">Transmembrane</keyword>
<keyword evidence="2" id="KW-0472">Membrane</keyword>
<name>A0AAD5RIG4_9PEZI</name>
<feature type="transmembrane region" description="Helical" evidence="2">
    <location>
        <begin position="63"/>
        <end position="84"/>
    </location>
</feature>
<protein>
    <submittedName>
        <fullName evidence="3">Uncharacterized protein</fullName>
    </submittedName>
</protein>
<evidence type="ECO:0000256" key="1">
    <source>
        <dbReference type="SAM" id="MobiDB-lite"/>
    </source>
</evidence>
<organism evidence="3 4">
    <name type="scientific">Zalerion maritima</name>
    <dbReference type="NCBI Taxonomy" id="339359"/>
    <lineage>
        <taxon>Eukaryota</taxon>
        <taxon>Fungi</taxon>
        <taxon>Dikarya</taxon>
        <taxon>Ascomycota</taxon>
        <taxon>Pezizomycotina</taxon>
        <taxon>Sordariomycetes</taxon>
        <taxon>Lulworthiomycetidae</taxon>
        <taxon>Lulworthiales</taxon>
        <taxon>Lulworthiaceae</taxon>
        <taxon>Zalerion</taxon>
    </lineage>
</organism>
<gene>
    <name evidence="3" type="ORF">MKZ38_007514</name>
</gene>
<feature type="compositionally biased region" description="Basic and acidic residues" evidence="1">
    <location>
        <begin position="133"/>
        <end position="146"/>
    </location>
</feature>
<feature type="region of interest" description="Disordered" evidence="1">
    <location>
        <begin position="129"/>
        <end position="250"/>
    </location>
</feature>